<dbReference type="Proteomes" id="UP000320735">
    <property type="component" value="Unassembled WGS sequence"/>
</dbReference>
<dbReference type="InterPro" id="IPR050469">
    <property type="entry name" value="Diguanylate_Cyclase"/>
</dbReference>
<dbReference type="FunFam" id="3.30.70.270:FF:000001">
    <property type="entry name" value="Diguanylate cyclase domain protein"/>
    <property type="match status" value="1"/>
</dbReference>
<comment type="catalytic activity">
    <reaction evidence="2">
        <text>2 GTP = 3',3'-c-di-GMP + 2 diphosphate</text>
        <dbReference type="Rhea" id="RHEA:24898"/>
        <dbReference type="ChEBI" id="CHEBI:33019"/>
        <dbReference type="ChEBI" id="CHEBI:37565"/>
        <dbReference type="ChEBI" id="CHEBI:58805"/>
        <dbReference type="EC" id="2.7.7.65"/>
    </reaction>
</comment>
<dbReference type="CDD" id="cd01949">
    <property type="entry name" value="GGDEF"/>
    <property type="match status" value="1"/>
</dbReference>
<sequence>MACSPYIPLQPVETMIDPETIWTSKHLPTLPTVAVELLKLRNDPESGIAEVQALVRNDPAISAKILKAVNSTFFGVSSQVTSLERAVGLLGGTYVTSLALSFYLSKHASTTGTLSEYYARYWLQSVVQATAAETLGRRAKQRMESELFLSGLLLDLGRLAMLKAIPDEYQAVMTTAATQPRDLYEIEREQLGFDHMEIGAKLAETWELPETLWTFIRSHHAPVEELETSVDPSANSLERALALAACVGDFFCANNLGIAYERLQKRAARDYGMDEQGLGEFLNEVRARIEVVADQFSAQANQLEDPAELMAEASEQLANLVMQESVANLHATARHEAAVQAKHDLESQHHELQQQSQYDRLTTVFNRAYFDEALDAEVGRCVQNAHPLGLIFCDIDQFKQANDTYGHQFGDHILKQVAAAFLEVLRPDDILARYGGDEFVVLVSNPTLKGLKKLAERIRLRVETEQFEFDGCPVTICVSLGAALDIPGRNCVDVGDRVIAAADQEMYKAKHDGGNRSQVRSLISESSALLEQLVTNNRFSRWLVAQHVLDIPVVSRALLQVTGQKAKIGQLAVSCKVLRSVDVQTILAEQECTGERFGEVALRLELLNEDQIVDLLILQREDPSALLQAIASQEILSSVELQCALEAYATSRTDVICSEFFAASPATHQTTDSVPSPSCGIAPTDPR</sequence>
<dbReference type="AlphaFoldDB" id="A0A5C6BPK0"/>
<dbReference type="SUPFAM" id="SSF55073">
    <property type="entry name" value="Nucleotide cyclase"/>
    <property type="match status" value="1"/>
</dbReference>
<dbReference type="EC" id="2.7.7.65" evidence="1"/>
<accession>A0A5C6BPK0</accession>
<dbReference type="PROSITE" id="PS51833">
    <property type="entry name" value="HDOD"/>
    <property type="match status" value="1"/>
</dbReference>
<dbReference type="PROSITE" id="PS50887">
    <property type="entry name" value="GGDEF"/>
    <property type="match status" value="1"/>
</dbReference>
<protein>
    <recommendedName>
        <fullName evidence="1">diguanylate cyclase</fullName>
        <ecNumber evidence="1">2.7.7.65</ecNumber>
    </recommendedName>
</protein>
<dbReference type="GO" id="GO:0052621">
    <property type="term" value="F:diguanylate cyclase activity"/>
    <property type="evidence" value="ECO:0007669"/>
    <property type="project" value="UniProtKB-EC"/>
</dbReference>
<evidence type="ECO:0000256" key="1">
    <source>
        <dbReference type="ARBA" id="ARBA00012528"/>
    </source>
</evidence>
<evidence type="ECO:0000256" key="2">
    <source>
        <dbReference type="ARBA" id="ARBA00034247"/>
    </source>
</evidence>
<name>A0A5C6BPK0_9PLAN</name>
<keyword evidence="7" id="KW-1185">Reference proteome</keyword>
<keyword evidence="6" id="KW-0548">Nucleotidyltransferase</keyword>
<feature type="domain" description="GGDEF" evidence="4">
    <location>
        <begin position="386"/>
        <end position="522"/>
    </location>
</feature>
<dbReference type="Pfam" id="PF08668">
    <property type="entry name" value="HDOD"/>
    <property type="match status" value="1"/>
</dbReference>
<dbReference type="PANTHER" id="PTHR45138:SF9">
    <property type="entry name" value="DIGUANYLATE CYCLASE DGCM-RELATED"/>
    <property type="match status" value="1"/>
</dbReference>
<feature type="compositionally biased region" description="Polar residues" evidence="3">
    <location>
        <begin position="667"/>
        <end position="676"/>
    </location>
</feature>
<comment type="caution">
    <text evidence="6">The sequence shown here is derived from an EMBL/GenBank/DDBJ whole genome shotgun (WGS) entry which is preliminary data.</text>
</comment>
<dbReference type="InterPro" id="IPR043128">
    <property type="entry name" value="Rev_trsase/Diguanyl_cyclase"/>
</dbReference>
<dbReference type="InterPro" id="IPR013976">
    <property type="entry name" value="HDOD"/>
</dbReference>
<evidence type="ECO:0000313" key="7">
    <source>
        <dbReference type="Proteomes" id="UP000320735"/>
    </source>
</evidence>
<dbReference type="Gene3D" id="3.30.70.270">
    <property type="match status" value="1"/>
</dbReference>
<dbReference type="InterPro" id="IPR029787">
    <property type="entry name" value="Nucleotide_cyclase"/>
</dbReference>
<feature type="domain" description="HDOD" evidence="5">
    <location>
        <begin position="27"/>
        <end position="222"/>
    </location>
</feature>
<gene>
    <name evidence="6" type="primary">dosC</name>
    <name evidence="6" type="ORF">CA54_24470</name>
</gene>
<dbReference type="EMBL" id="SJPP01000001">
    <property type="protein sequence ID" value="TWU13612.1"/>
    <property type="molecule type" value="Genomic_DNA"/>
</dbReference>
<evidence type="ECO:0000259" key="5">
    <source>
        <dbReference type="PROSITE" id="PS51833"/>
    </source>
</evidence>
<reference evidence="6 7" key="1">
    <citation type="submission" date="2019-02" db="EMBL/GenBank/DDBJ databases">
        <title>Deep-cultivation of Planctomycetes and their phenomic and genomic characterization uncovers novel biology.</title>
        <authorList>
            <person name="Wiegand S."/>
            <person name="Jogler M."/>
            <person name="Boedeker C."/>
            <person name="Pinto D."/>
            <person name="Vollmers J."/>
            <person name="Rivas-Marin E."/>
            <person name="Kohn T."/>
            <person name="Peeters S.H."/>
            <person name="Heuer A."/>
            <person name="Rast P."/>
            <person name="Oberbeckmann S."/>
            <person name="Bunk B."/>
            <person name="Jeske O."/>
            <person name="Meyerdierks A."/>
            <person name="Storesund J.E."/>
            <person name="Kallscheuer N."/>
            <person name="Luecker S."/>
            <person name="Lage O.M."/>
            <person name="Pohl T."/>
            <person name="Merkel B.J."/>
            <person name="Hornburger P."/>
            <person name="Mueller R.-W."/>
            <person name="Bruemmer F."/>
            <person name="Labrenz M."/>
            <person name="Spormann A.M."/>
            <person name="Op Den Camp H."/>
            <person name="Overmann J."/>
            <person name="Amann R."/>
            <person name="Jetten M.S.M."/>
            <person name="Mascher T."/>
            <person name="Medema M.H."/>
            <person name="Devos D.P."/>
            <person name="Kaster A.-K."/>
            <person name="Ovreas L."/>
            <person name="Rohde M."/>
            <person name="Galperin M.Y."/>
            <person name="Jogler C."/>
        </authorList>
    </citation>
    <scope>NUCLEOTIDE SEQUENCE [LARGE SCALE GENOMIC DNA]</scope>
    <source>
        <strain evidence="6 7">CA54</strain>
    </source>
</reference>
<dbReference type="RefSeq" id="WP_146370912.1">
    <property type="nucleotide sequence ID" value="NZ_SJPP01000001.1"/>
</dbReference>
<dbReference type="InterPro" id="IPR000160">
    <property type="entry name" value="GGDEF_dom"/>
</dbReference>
<proteinExistence type="predicted"/>
<dbReference type="SMART" id="SM00267">
    <property type="entry name" value="GGDEF"/>
    <property type="match status" value="1"/>
</dbReference>
<evidence type="ECO:0000313" key="6">
    <source>
        <dbReference type="EMBL" id="TWU13612.1"/>
    </source>
</evidence>
<dbReference type="Gene3D" id="1.10.3210.10">
    <property type="entry name" value="Hypothetical protein af1432"/>
    <property type="match status" value="1"/>
</dbReference>
<evidence type="ECO:0000256" key="3">
    <source>
        <dbReference type="SAM" id="MobiDB-lite"/>
    </source>
</evidence>
<feature type="region of interest" description="Disordered" evidence="3">
    <location>
        <begin position="667"/>
        <end position="687"/>
    </location>
</feature>
<organism evidence="6 7">
    <name type="scientific">Symmachiella macrocystis</name>
    <dbReference type="NCBI Taxonomy" id="2527985"/>
    <lineage>
        <taxon>Bacteria</taxon>
        <taxon>Pseudomonadati</taxon>
        <taxon>Planctomycetota</taxon>
        <taxon>Planctomycetia</taxon>
        <taxon>Planctomycetales</taxon>
        <taxon>Planctomycetaceae</taxon>
        <taxon>Symmachiella</taxon>
    </lineage>
</organism>
<dbReference type="OrthoDB" id="243535at2"/>
<dbReference type="Pfam" id="PF00990">
    <property type="entry name" value="GGDEF"/>
    <property type="match status" value="1"/>
</dbReference>
<evidence type="ECO:0000259" key="4">
    <source>
        <dbReference type="PROSITE" id="PS50887"/>
    </source>
</evidence>
<keyword evidence="6" id="KW-0808">Transferase</keyword>
<dbReference type="SUPFAM" id="SSF109604">
    <property type="entry name" value="HD-domain/PDEase-like"/>
    <property type="match status" value="1"/>
</dbReference>
<dbReference type="PANTHER" id="PTHR45138">
    <property type="entry name" value="REGULATORY COMPONENTS OF SENSORY TRANSDUCTION SYSTEM"/>
    <property type="match status" value="1"/>
</dbReference>
<dbReference type="NCBIfam" id="TIGR00254">
    <property type="entry name" value="GGDEF"/>
    <property type="match status" value="1"/>
</dbReference>